<evidence type="ECO:0000313" key="2">
    <source>
        <dbReference type="EMBL" id="CAB5229246.1"/>
    </source>
</evidence>
<accession>A0A6J5SL35</accession>
<organism evidence="1">
    <name type="scientific">uncultured Caudovirales phage</name>
    <dbReference type="NCBI Taxonomy" id="2100421"/>
    <lineage>
        <taxon>Viruses</taxon>
        <taxon>Duplodnaviria</taxon>
        <taxon>Heunggongvirae</taxon>
        <taxon>Uroviricota</taxon>
        <taxon>Caudoviricetes</taxon>
        <taxon>Peduoviridae</taxon>
        <taxon>Maltschvirus</taxon>
        <taxon>Maltschvirus maltsch</taxon>
    </lineage>
</organism>
<evidence type="ECO:0000313" key="1">
    <source>
        <dbReference type="EMBL" id="CAB4214963.1"/>
    </source>
</evidence>
<gene>
    <name evidence="1" type="ORF">UFOVP1469_33</name>
    <name evidence="2" type="ORF">UFOVP1556_19</name>
</gene>
<protein>
    <submittedName>
        <fullName evidence="1">Uncharacterized protein</fullName>
    </submittedName>
</protein>
<dbReference type="EMBL" id="LR798400">
    <property type="protein sequence ID" value="CAB5229246.1"/>
    <property type="molecule type" value="Genomic_DNA"/>
</dbReference>
<dbReference type="EMBL" id="LR797418">
    <property type="protein sequence ID" value="CAB4214963.1"/>
    <property type="molecule type" value="Genomic_DNA"/>
</dbReference>
<proteinExistence type="predicted"/>
<sequence>MGAQNTALVDFGAFPGASYATVAVTGQASIVAGSLVEAWIRPEATTDHTADDAIVDPPRVIAGDIVAATGFTIHAFSDNTKRHWGKYTVAWVWN</sequence>
<reference evidence="1" key="1">
    <citation type="submission" date="2020-05" db="EMBL/GenBank/DDBJ databases">
        <authorList>
            <person name="Chiriac C."/>
            <person name="Salcher M."/>
            <person name="Ghai R."/>
            <person name="Kavagutti S V."/>
        </authorList>
    </citation>
    <scope>NUCLEOTIDE SEQUENCE</scope>
</reference>
<name>A0A6J5SL35_9CAUD</name>